<organism evidence="2 3">
    <name type="scientific">Haloferax gibbonsii</name>
    <dbReference type="NCBI Taxonomy" id="35746"/>
    <lineage>
        <taxon>Archaea</taxon>
        <taxon>Methanobacteriati</taxon>
        <taxon>Methanobacteriota</taxon>
        <taxon>Stenosarchaea group</taxon>
        <taxon>Halobacteria</taxon>
        <taxon>Halobacteriales</taxon>
        <taxon>Haloferacaceae</taxon>
        <taxon>Haloferax</taxon>
    </lineage>
</organism>
<keyword evidence="2" id="KW-0614">Plasmid</keyword>
<dbReference type="AlphaFoldDB" id="A0A871BKV1"/>
<evidence type="ECO:0000313" key="3">
    <source>
        <dbReference type="Proteomes" id="UP000663064"/>
    </source>
</evidence>
<accession>A0A871BKV1</accession>
<dbReference type="Proteomes" id="UP000663064">
    <property type="component" value="Plasmid pHGLR1"/>
</dbReference>
<name>A0A871BKV1_HALGI</name>
<geneLocation type="plasmid" evidence="2 3">
    <name>pHGLR1</name>
</geneLocation>
<dbReference type="GeneID" id="59460942"/>
<dbReference type="PANTHER" id="PTHR43539">
    <property type="entry name" value="FLAVIN-BINDING MONOOXYGENASE-LIKE PROTEIN (AFU_ORTHOLOGUE AFUA_4G09220)"/>
    <property type="match status" value="1"/>
</dbReference>
<evidence type="ECO:0000256" key="1">
    <source>
        <dbReference type="ARBA" id="ARBA00023002"/>
    </source>
</evidence>
<gene>
    <name evidence="2" type="ORF">HfgLR_20920</name>
</gene>
<dbReference type="GO" id="GO:0004497">
    <property type="term" value="F:monooxygenase activity"/>
    <property type="evidence" value="ECO:0007669"/>
    <property type="project" value="TreeGrafter"/>
</dbReference>
<dbReference type="InterPro" id="IPR036188">
    <property type="entry name" value="FAD/NAD-bd_sf"/>
</dbReference>
<sequence length="379" mass="41847">MTERHETVVIGGGQAGLATGYYLQQHNQDFVILDANDRVGDAWRARWDSLRVFTPARYSSLPGMGYPGSQYDFPTKDEVADYLETYARHFDLPVELGVRVDGLERSDDGFLVSAGDRRIEADNVIVAMASYQVPKVPEFASELSDDIVQLHASEYRNPDQLQEGGVLVVGAGNSGAEIALDVADGHKTWLSGRDVGHVPFHIDSWVGRHLGVPFVMRVLFHRILTTGTPIGRRKRPKMLSQGIQLVRVKPSDFPSAGVERVPRTVGVRDGYPIVGDDDVMEVENVIWCTGFRPDFSWIDLPIFGGEEQPKEPVHVRGVVLDEPGLYFVGLFFLYAVTSGLFTGVGRDAEYVVDHLSSTARQQSPRPTYTGAVDGLSQQS</sequence>
<dbReference type="GO" id="GO:0050660">
    <property type="term" value="F:flavin adenine dinucleotide binding"/>
    <property type="evidence" value="ECO:0007669"/>
    <property type="project" value="TreeGrafter"/>
</dbReference>
<dbReference type="PRINTS" id="PR00368">
    <property type="entry name" value="FADPNR"/>
</dbReference>
<reference evidence="2" key="1">
    <citation type="journal article" date="2021" name="Front. Microbiol.">
        <title>Cellular and Genomic Properties of Haloferax gibbonsii LR2-5, the Host of Euryarchaeal Virus HFTV1.</title>
        <authorList>
            <person name="Tittes C."/>
            <person name="Schwarzer S."/>
            <person name="Pfeiffer F."/>
            <person name="Dyall-Smith M."/>
            <person name="Rodriguez-Franco M."/>
            <person name="Oksanen H.M."/>
            <person name="Quax T.E.F."/>
        </authorList>
    </citation>
    <scope>NUCLEOTIDE SEQUENCE</scope>
    <source>
        <strain evidence="2">LR2-5</strain>
    </source>
</reference>
<dbReference type="SUPFAM" id="SSF51905">
    <property type="entry name" value="FAD/NAD(P)-binding domain"/>
    <property type="match status" value="2"/>
</dbReference>
<dbReference type="Gene3D" id="3.50.50.60">
    <property type="entry name" value="FAD/NAD(P)-binding domain"/>
    <property type="match status" value="1"/>
</dbReference>
<dbReference type="EMBL" id="CP063206">
    <property type="protein sequence ID" value="QOS13420.1"/>
    <property type="molecule type" value="Genomic_DNA"/>
</dbReference>
<evidence type="ECO:0000313" key="2">
    <source>
        <dbReference type="EMBL" id="QOS13420.1"/>
    </source>
</evidence>
<keyword evidence="1" id="KW-0560">Oxidoreductase</keyword>
<dbReference type="Pfam" id="PF13738">
    <property type="entry name" value="Pyr_redox_3"/>
    <property type="match status" value="1"/>
</dbReference>
<proteinExistence type="predicted"/>
<dbReference type="PANTHER" id="PTHR43539:SF78">
    <property type="entry name" value="FLAVIN-CONTAINING MONOOXYGENASE"/>
    <property type="match status" value="1"/>
</dbReference>
<dbReference type="RefSeq" id="WP_115821537.1">
    <property type="nucleotide sequence ID" value="NZ_CP063206.1"/>
</dbReference>
<protein>
    <submittedName>
        <fullName evidence="2">FAD-dependent oxidoreductase</fullName>
    </submittedName>
</protein>
<dbReference type="InterPro" id="IPR050982">
    <property type="entry name" value="Auxin_biosynth/cation_transpt"/>
</dbReference>
<dbReference type="PRINTS" id="PR00469">
    <property type="entry name" value="PNDRDTASEII"/>
</dbReference>